<dbReference type="AlphaFoldDB" id="A0A0D2NVW3"/>
<accession>A0A0D2NVW3</accession>
<feature type="compositionally biased region" description="Low complexity" evidence="1">
    <location>
        <begin position="221"/>
        <end position="231"/>
    </location>
</feature>
<feature type="compositionally biased region" description="Polar residues" evidence="1">
    <location>
        <begin position="119"/>
        <end position="134"/>
    </location>
</feature>
<feature type="region of interest" description="Disordered" evidence="1">
    <location>
        <begin position="113"/>
        <end position="231"/>
    </location>
</feature>
<organism evidence="2 3">
    <name type="scientific">Hypholoma sublateritium (strain FD-334 SS-4)</name>
    <dbReference type="NCBI Taxonomy" id="945553"/>
    <lineage>
        <taxon>Eukaryota</taxon>
        <taxon>Fungi</taxon>
        <taxon>Dikarya</taxon>
        <taxon>Basidiomycota</taxon>
        <taxon>Agaricomycotina</taxon>
        <taxon>Agaricomycetes</taxon>
        <taxon>Agaricomycetidae</taxon>
        <taxon>Agaricales</taxon>
        <taxon>Agaricineae</taxon>
        <taxon>Strophariaceae</taxon>
        <taxon>Hypholoma</taxon>
    </lineage>
</organism>
<feature type="region of interest" description="Disordered" evidence="1">
    <location>
        <begin position="256"/>
        <end position="280"/>
    </location>
</feature>
<gene>
    <name evidence="2" type="ORF">HYPSUDRAFT_215483</name>
</gene>
<keyword evidence="3" id="KW-1185">Reference proteome</keyword>
<feature type="compositionally biased region" description="Polar residues" evidence="1">
    <location>
        <begin position="196"/>
        <end position="212"/>
    </location>
</feature>
<protein>
    <submittedName>
        <fullName evidence="2">Uncharacterized protein</fullName>
    </submittedName>
</protein>
<sequence length="447" mass="49259">MSEASSQALEARLRKISVRKTLERFKIAMEFERIDEGVWDETKAYLQAITRNFLDARKTWGNQRPKVDNVEQKLRTDKSYIFGHHDVLSSIRLTCAMDYIHCCLFPRFRAQHGKRSIQPRVTTSRAAKHSSSGRLTRRHTISPDFRTPTPPRMFAPKPNNSASENSKKSPRPRFKKPPGTSQPLRVLPSTRERQAEGNNPGPSAITASNRRSSFGPRFAESESTGSSLGLEFGNASEARTTARRVHQAREVAAACRIHQPESRNLDAPSNMPTPQSSQPRINSINDDDGTLTLPSLQMSLSGGLIPSALKTIYQDQPRPMTTLQVQAHDTFSSAVSTSSPSSSGGVGAVPSDFIVRFLACCLPPLTHLLPALAHARLTEARIRGIGARWAVGDIEEFLRKKLGALRDANGALVDDIDITLLAHHFVFCFGEGSHSRWDGISVGCFGG</sequence>
<evidence type="ECO:0000313" key="2">
    <source>
        <dbReference type="EMBL" id="KJA22959.1"/>
    </source>
</evidence>
<dbReference type="EMBL" id="KN817546">
    <property type="protein sequence ID" value="KJA22959.1"/>
    <property type="molecule type" value="Genomic_DNA"/>
</dbReference>
<dbReference type="Proteomes" id="UP000054270">
    <property type="component" value="Unassembled WGS sequence"/>
</dbReference>
<evidence type="ECO:0000313" key="3">
    <source>
        <dbReference type="Proteomes" id="UP000054270"/>
    </source>
</evidence>
<proteinExistence type="predicted"/>
<evidence type="ECO:0000256" key="1">
    <source>
        <dbReference type="SAM" id="MobiDB-lite"/>
    </source>
</evidence>
<name>A0A0D2NVW3_HYPSF</name>
<feature type="compositionally biased region" description="Polar residues" evidence="1">
    <location>
        <begin position="270"/>
        <end position="280"/>
    </location>
</feature>
<reference evidence="3" key="1">
    <citation type="submission" date="2014-04" db="EMBL/GenBank/DDBJ databases">
        <title>Evolutionary Origins and Diversification of the Mycorrhizal Mutualists.</title>
        <authorList>
            <consortium name="DOE Joint Genome Institute"/>
            <consortium name="Mycorrhizal Genomics Consortium"/>
            <person name="Kohler A."/>
            <person name="Kuo A."/>
            <person name="Nagy L.G."/>
            <person name="Floudas D."/>
            <person name="Copeland A."/>
            <person name="Barry K.W."/>
            <person name="Cichocki N."/>
            <person name="Veneault-Fourrey C."/>
            <person name="LaButti K."/>
            <person name="Lindquist E.A."/>
            <person name="Lipzen A."/>
            <person name="Lundell T."/>
            <person name="Morin E."/>
            <person name="Murat C."/>
            <person name="Riley R."/>
            <person name="Ohm R."/>
            <person name="Sun H."/>
            <person name="Tunlid A."/>
            <person name="Henrissat B."/>
            <person name="Grigoriev I.V."/>
            <person name="Hibbett D.S."/>
            <person name="Martin F."/>
        </authorList>
    </citation>
    <scope>NUCLEOTIDE SEQUENCE [LARGE SCALE GENOMIC DNA]</scope>
    <source>
        <strain evidence="3">FD-334 SS-4</strain>
    </source>
</reference>